<feature type="non-terminal residue" evidence="2">
    <location>
        <position position="1"/>
    </location>
</feature>
<dbReference type="EMBL" id="LYCR01000001">
    <property type="protein sequence ID" value="OGM51173.1"/>
    <property type="molecule type" value="Genomic_DNA"/>
</dbReference>
<gene>
    <name evidence="2" type="ORF">ABOM_000347</name>
</gene>
<dbReference type="InterPro" id="IPR010730">
    <property type="entry name" value="HET"/>
</dbReference>
<name>A0A1F8AHD9_9EURO</name>
<dbReference type="Pfam" id="PF06985">
    <property type="entry name" value="HET"/>
    <property type="match status" value="1"/>
</dbReference>
<feature type="domain" description="Heterokaryon incompatibility" evidence="1">
    <location>
        <begin position="231"/>
        <end position="383"/>
    </location>
</feature>
<dbReference type="GeneID" id="34443737"/>
<proteinExistence type="predicted"/>
<keyword evidence="3" id="KW-1185">Reference proteome</keyword>
<evidence type="ECO:0000259" key="1">
    <source>
        <dbReference type="Pfam" id="PF06985"/>
    </source>
</evidence>
<evidence type="ECO:0000313" key="3">
    <source>
        <dbReference type="Proteomes" id="UP000179179"/>
    </source>
</evidence>
<dbReference type="PANTHER" id="PTHR33112:SF16">
    <property type="entry name" value="HETEROKARYON INCOMPATIBILITY DOMAIN-CONTAINING PROTEIN"/>
    <property type="match status" value="1"/>
</dbReference>
<sequence length="685" mass="78099">HELWTEFKERKTETRILHHLNDQIMNPSILEDCPVCRNFQPGLEENITCDSDGRVRNVSYHRKMPTNAAGEAGFSIEVKIDEARNQASNGCNGCALLYQGYLQCLEFTPKALEDEDRMYIVARSVPGQAIKCSLRASLARPRCARNWGGFQILAVDDHRNPWKTIAKISSSPGYVLTDEHRDWYLSWVQECLENHPKCQRPSAMPTRLIDLGDDDNATMCLRDDINQITPYIALSHSWQFSEARKSMTLKENYESRKRFLPQQGLSQTFHDTIKVARWLGVRYLWIDTFCIIQDDPDDWAQQASQMGDIFEGAYITIAAHSGRGSSPTDGCFLERKGVREVVLRDGNGDQFSAFIIHWGHQKNDLHDLECGPSLMRRGWCVQERLLSPRILHFRPWEVSFECFTLRHCECEKMSLGISDGRNMLAPKSFLGDAFHRSVHGQELNGNDCWSTWDIIVELYYTADLTVPTDRLAALSSLVQRMPRQIFGDYLAGLWSKNLISGLAWSTSELGRYFRYQQYVAPSFSWASIHGEIIFNGRWRCFNGGEQKACLLDAGTVPATHDPTGPIQEGFIYLRLRICEAELISSGSNQTKVKLLYRSKNGQAGNCGAVIDVADDMKELEGQKVWLGELFRKDCIAGFLVMRKVVGREGVFQRIGVNSDIPISRGELNYEGQYPFYRVPERIKLI</sequence>
<reference evidence="2 3" key="1">
    <citation type="journal article" date="2016" name="Genome Biol. Evol.">
        <title>Draft genome sequence of an aflatoxigenic Aspergillus species, A. bombycis.</title>
        <authorList>
            <person name="Moore G.G."/>
            <person name="Mack B.M."/>
            <person name="Beltz S.B."/>
            <person name="Gilbert M.K."/>
        </authorList>
    </citation>
    <scope>NUCLEOTIDE SEQUENCE [LARGE SCALE GENOMIC DNA]</scope>
    <source>
        <strain evidence="3">NRRL 26010</strain>
    </source>
</reference>
<evidence type="ECO:0000313" key="2">
    <source>
        <dbReference type="EMBL" id="OGM51173.1"/>
    </source>
</evidence>
<dbReference type="AlphaFoldDB" id="A0A1F8AHD9"/>
<dbReference type="OrthoDB" id="5125733at2759"/>
<accession>A0A1F8AHD9</accession>
<organism evidence="2 3">
    <name type="scientific">Aspergillus bombycis</name>
    <dbReference type="NCBI Taxonomy" id="109264"/>
    <lineage>
        <taxon>Eukaryota</taxon>
        <taxon>Fungi</taxon>
        <taxon>Dikarya</taxon>
        <taxon>Ascomycota</taxon>
        <taxon>Pezizomycotina</taxon>
        <taxon>Eurotiomycetes</taxon>
        <taxon>Eurotiomycetidae</taxon>
        <taxon>Eurotiales</taxon>
        <taxon>Aspergillaceae</taxon>
        <taxon>Aspergillus</taxon>
    </lineage>
</organism>
<dbReference type="Proteomes" id="UP000179179">
    <property type="component" value="Unassembled WGS sequence"/>
</dbReference>
<protein>
    <recommendedName>
        <fullName evidence="1">Heterokaryon incompatibility domain-containing protein</fullName>
    </recommendedName>
</protein>
<dbReference type="PANTHER" id="PTHR33112">
    <property type="entry name" value="DOMAIN PROTEIN, PUTATIVE-RELATED"/>
    <property type="match status" value="1"/>
</dbReference>
<dbReference type="RefSeq" id="XP_022394890.1">
    <property type="nucleotide sequence ID" value="XM_022527477.1"/>
</dbReference>
<comment type="caution">
    <text evidence="2">The sequence shown here is derived from an EMBL/GenBank/DDBJ whole genome shotgun (WGS) entry which is preliminary data.</text>
</comment>
<dbReference type="STRING" id="109264.A0A1F8AHD9"/>